<name>A0A6M0RPI1_9CYAN</name>
<dbReference type="InterPro" id="IPR002931">
    <property type="entry name" value="Transglutaminase-like"/>
</dbReference>
<protein>
    <submittedName>
        <fullName evidence="2">Transglutaminase family protein</fullName>
    </submittedName>
</protein>
<dbReference type="Proteomes" id="UP000481033">
    <property type="component" value="Unassembled WGS sequence"/>
</dbReference>
<organism evidence="2 3">
    <name type="scientific">Adonisia turfae CCMR0081</name>
    <dbReference type="NCBI Taxonomy" id="2292702"/>
    <lineage>
        <taxon>Bacteria</taxon>
        <taxon>Bacillati</taxon>
        <taxon>Cyanobacteriota</taxon>
        <taxon>Adonisia</taxon>
        <taxon>Adonisia turfae</taxon>
    </lineage>
</organism>
<dbReference type="PANTHER" id="PTHR33490">
    <property type="entry name" value="BLR5614 PROTEIN-RELATED"/>
    <property type="match status" value="1"/>
</dbReference>
<dbReference type="Pfam" id="PF01841">
    <property type="entry name" value="Transglut_core"/>
    <property type="match status" value="1"/>
</dbReference>
<accession>A0A6M0RPI1</accession>
<dbReference type="Gene3D" id="3.10.620.30">
    <property type="match status" value="1"/>
</dbReference>
<evidence type="ECO:0000313" key="2">
    <source>
        <dbReference type="EMBL" id="NEZ57673.1"/>
    </source>
</evidence>
<comment type="caution">
    <text evidence="2">The sequence shown here is derived from an EMBL/GenBank/DDBJ whole genome shotgun (WGS) entry which is preliminary data.</text>
</comment>
<dbReference type="PANTHER" id="PTHR33490:SF3">
    <property type="entry name" value="CONSERVED INTEGRAL MEMBRANE PROTEIN"/>
    <property type="match status" value="1"/>
</dbReference>
<sequence>MSDQPAITAYLQTSNIIDWQHPSIVELAAFLAKGHGKPTEIAQVCFQWVRDEIRHSFDYQLNPVTCRASDVLRHRTGYCYAKSHLLAALLRANAIPTGFCYQRLSVNDQGAPYCLHGLNAVYLPEIGWYRIDPRGNRGGIDARFMPPQEKLAFSPRLTEETDFPAILPAPLAVVVDALNNYQTWHSLLQKLPDLSPEMAAKYGLWQNLRPHPSNF</sequence>
<feature type="domain" description="Transglutaminase-like" evidence="1">
    <location>
        <begin position="28"/>
        <end position="133"/>
    </location>
</feature>
<evidence type="ECO:0000313" key="3">
    <source>
        <dbReference type="Proteomes" id="UP000481033"/>
    </source>
</evidence>
<evidence type="ECO:0000259" key="1">
    <source>
        <dbReference type="Pfam" id="PF01841"/>
    </source>
</evidence>
<dbReference type="EMBL" id="QXHD01000004">
    <property type="protein sequence ID" value="NEZ57673.1"/>
    <property type="molecule type" value="Genomic_DNA"/>
</dbReference>
<proteinExistence type="predicted"/>
<dbReference type="SUPFAM" id="SSF54001">
    <property type="entry name" value="Cysteine proteinases"/>
    <property type="match status" value="1"/>
</dbReference>
<dbReference type="AlphaFoldDB" id="A0A6M0RPI1"/>
<reference evidence="2 3" key="1">
    <citation type="journal article" date="2020" name="Microb. Ecol.">
        <title>Ecogenomics of the Marine Benthic Filamentous Cyanobacterium Adonisia.</title>
        <authorList>
            <person name="Walter J.M."/>
            <person name="Coutinho F.H."/>
            <person name="Leomil L."/>
            <person name="Hargreaves P.I."/>
            <person name="Campeao M.E."/>
            <person name="Vieira V.V."/>
            <person name="Silva B.S."/>
            <person name="Fistarol G.O."/>
            <person name="Salomon P.S."/>
            <person name="Sawabe T."/>
            <person name="Mino S."/>
            <person name="Hosokawa M."/>
            <person name="Miyashita H."/>
            <person name="Maruyama F."/>
            <person name="van Verk M.C."/>
            <person name="Dutilh B.E."/>
            <person name="Thompson C.C."/>
            <person name="Thompson F.L."/>
        </authorList>
    </citation>
    <scope>NUCLEOTIDE SEQUENCE [LARGE SCALE GENOMIC DNA]</scope>
    <source>
        <strain evidence="2 3">CCMR0081</strain>
    </source>
</reference>
<dbReference type="RefSeq" id="WP_163664462.1">
    <property type="nucleotide sequence ID" value="NZ_QXHD01000004.1"/>
</dbReference>
<dbReference type="InterPro" id="IPR038765">
    <property type="entry name" value="Papain-like_cys_pep_sf"/>
</dbReference>
<keyword evidence="3" id="KW-1185">Reference proteome</keyword>
<gene>
    <name evidence="2" type="ORF">DXZ20_18800</name>
</gene>